<organism evidence="1 2">
    <name type="scientific">Streptomyces microflavus DSM 40593</name>
    <dbReference type="NCBI Taxonomy" id="1303692"/>
    <lineage>
        <taxon>Bacteria</taxon>
        <taxon>Bacillati</taxon>
        <taxon>Actinomycetota</taxon>
        <taxon>Actinomycetes</taxon>
        <taxon>Kitasatosporales</taxon>
        <taxon>Streptomycetaceae</taxon>
        <taxon>Streptomyces</taxon>
    </lineage>
</organism>
<keyword evidence="1" id="KW-0067">ATP-binding</keyword>
<dbReference type="GO" id="GO:0004386">
    <property type="term" value="F:helicase activity"/>
    <property type="evidence" value="ECO:0007669"/>
    <property type="project" value="UniProtKB-KW"/>
</dbReference>
<dbReference type="eggNOG" id="COG1204">
    <property type="taxonomic scope" value="Bacteria"/>
</dbReference>
<dbReference type="KEGG" id="sfi:SFUL_6655"/>
<protein>
    <submittedName>
        <fullName evidence="1">DEAD/DEAH box helicase domain protein</fullName>
    </submittedName>
</protein>
<proteinExistence type="predicted"/>
<dbReference type="RefSeq" id="WP_015612827.1">
    <property type="nucleotide sequence ID" value="NC_021177.1"/>
</dbReference>
<dbReference type="EMBL" id="CP005080">
    <property type="protein sequence ID" value="AGK81535.1"/>
    <property type="molecule type" value="Genomic_DNA"/>
</dbReference>
<dbReference type="HOGENOM" id="CLU_1626118_0_0_11"/>
<reference evidence="1 2" key="1">
    <citation type="submission" date="2013-04" db="EMBL/GenBank/DDBJ databases">
        <title>Complete genome sequence of Streptomyces fulvissimus.</title>
        <authorList>
            <person name="Myronovskyi M."/>
            <person name="Tokovenko B."/>
            <person name="Manderscheid N."/>
            <person name="Petzke L."/>
            <person name="Luzhetskyy A."/>
        </authorList>
    </citation>
    <scope>NUCLEOTIDE SEQUENCE [LARGE SCALE GENOMIC DNA]</scope>
    <source>
        <strain evidence="1 2">DSM 40593</strain>
    </source>
</reference>
<dbReference type="PATRIC" id="fig|1303692.3.peg.6700"/>
<dbReference type="AlphaFoldDB" id="N0D0L9"/>
<keyword evidence="1" id="KW-0547">Nucleotide-binding</keyword>
<name>N0D0L9_STRMI</name>
<gene>
    <name evidence="1" type="ORF">SFUL_6655</name>
</gene>
<dbReference type="Proteomes" id="UP000013304">
    <property type="component" value="Chromosome"/>
</dbReference>
<sequence length="163" mass="17647">MSSRVEGRCLLVSSGITSRRLAHQIGSLAEEESISTADLRPWLTSLHIDGWLTLFNATEYEVTDLLEYVRVRSGSLLNTVLETGSARLKVTLIEGFPAPSGAVVIGHRSESAALVLLLQDQPVAIIQASSHSDVSALQDSHLDAELTLTGHELTIHLSTSEYQ</sequence>
<evidence type="ECO:0000313" key="1">
    <source>
        <dbReference type="EMBL" id="AGK81535.1"/>
    </source>
</evidence>
<evidence type="ECO:0000313" key="2">
    <source>
        <dbReference type="Proteomes" id="UP000013304"/>
    </source>
</evidence>
<keyword evidence="1" id="KW-0347">Helicase</keyword>
<accession>N0D0L9</accession>
<keyword evidence="1" id="KW-0378">Hydrolase</keyword>